<dbReference type="STRING" id="1685010.A0O34_05935"/>
<dbReference type="SUPFAM" id="SSF102114">
    <property type="entry name" value="Radical SAM enzymes"/>
    <property type="match status" value="1"/>
</dbReference>
<dbReference type="InterPro" id="IPR058240">
    <property type="entry name" value="rSAM_sf"/>
</dbReference>
<proteinExistence type="predicted"/>
<dbReference type="Gene3D" id="3.20.20.70">
    <property type="entry name" value="Aldolase class I"/>
    <property type="match status" value="1"/>
</dbReference>
<gene>
    <name evidence="2" type="ORF">A0O34_05935</name>
</gene>
<dbReference type="AlphaFoldDB" id="A0A172XST4"/>
<evidence type="ECO:0000313" key="3">
    <source>
        <dbReference type="Proteomes" id="UP000077824"/>
    </source>
</evidence>
<dbReference type="InterPro" id="IPR013785">
    <property type="entry name" value="Aldolase_TIM"/>
</dbReference>
<dbReference type="Pfam" id="PF13186">
    <property type="entry name" value="SPASM"/>
    <property type="match status" value="1"/>
</dbReference>
<feature type="domain" description="4Fe4S-binding SPASM" evidence="1">
    <location>
        <begin position="232"/>
        <end position="289"/>
    </location>
</feature>
<dbReference type="RefSeq" id="WP_066752440.1">
    <property type="nucleotide sequence ID" value="NZ_CP015199.1"/>
</dbReference>
<evidence type="ECO:0000313" key="2">
    <source>
        <dbReference type="EMBL" id="ANF50077.1"/>
    </source>
</evidence>
<accession>A0A172XST4</accession>
<dbReference type="InterPro" id="IPR023885">
    <property type="entry name" value="4Fe4S-binding_SPASM_dom"/>
</dbReference>
<dbReference type="EMBL" id="CP015199">
    <property type="protein sequence ID" value="ANF50077.1"/>
    <property type="molecule type" value="Genomic_DNA"/>
</dbReference>
<evidence type="ECO:0000259" key="1">
    <source>
        <dbReference type="Pfam" id="PF13186"/>
    </source>
</evidence>
<reference evidence="2 3" key="1">
    <citation type="submission" date="2016-04" db="EMBL/GenBank/DDBJ databases">
        <title>Complete Genome Sequence of Chryseobacterium sp. IHBB 10212.</title>
        <authorList>
            <person name="Pal M."/>
            <person name="Swarnkar M.K."/>
            <person name="Kaushal K."/>
            <person name="Chhibber S."/>
            <person name="Singh A.K."/>
            <person name="Gulati A."/>
        </authorList>
    </citation>
    <scope>NUCLEOTIDE SEQUENCE [LARGE SCALE GENOMIC DNA]</scope>
    <source>
        <strain evidence="2 3">IHBB 10212</strain>
    </source>
</reference>
<dbReference type="NCBIfam" id="TIGR04085">
    <property type="entry name" value="rSAM_more_4Fe4S"/>
    <property type="match status" value="1"/>
</dbReference>
<dbReference type="NCBIfam" id="TIGR04193">
    <property type="entry name" value="SPASM_w_grasp"/>
    <property type="match status" value="1"/>
</dbReference>
<organism evidence="2 3">
    <name type="scientific">Chryseobacterium glaciei</name>
    <dbReference type="NCBI Taxonomy" id="1685010"/>
    <lineage>
        <taxon>Bacteria</taxon>
        <taxon>Pseudomonadati</taxon>
        <taxon>Bacteroidota</taxon>
        <taxon>Flavobacteriia</taxon>
        <taxon>Flavobacteriales</taxon>
        <taxon>Weeksellaceae</taxon>
        <taxon>Chryseobacterium group</taxon>
        <taxon>Chryseobacterium</taxon>
    </lineage>
</organism>
<dbReference type="Proteomes" id="UP000077824">
    <property type="component" value="Chromosome"/>
</dbReference>
<sequence>MKTTKYFHLYQDCIIVKGILNSLLIDHYKGKIFNIPTVIVTNQILKNRFIHNTESNCELISALSEDDFGYFTDDIDTIEKQIVWNSPRNINEIIIEHTLKDFYNLDEIYSKIENIDAEFIQIRFLEYSKEKLDKILTLLENSCIRTIEILIPYIDKTNTEEITKELSRNHRIQIVYFYNAPYTKSMQYENLFTVLFYEKNLTSGRHCGIVDEDYFITDIKNISKSILHNSCLKDKLFISQDGSIKNCPSMPQSFGNIKNITLEKAINHTNFKKYWNLTKDNIEVCKDCEFRYICTDCRAYTELTHNNEEGLDISKPLKCGYDPHIGEWTEWSTNSLKQKAIKHYEMDKII</sequence>
<keyword evidence="3" id="KW-1185">Reference proteome</keyword>
<dbReference type="InterPro" id="IPR026497">
    <property type="entry name" value="GRASP-with-SPASM"/>
</dbReference>
<dbReference type="KEGG" id="chh:A0O34_05935"/>
<protein>
    <recommendedName>
        <fullName evidence="1">4Fe4S-binding SPASM domain-containing protein</fullName>
    </recommendedName>
</protein>
<name>A0A172XST4_9FLAO</name>
<dbReference type="OrthoDB" id="1073749at2"/>